<protein>
    <recommendedName>
        <fullName evidence="2">DUF7702 domain-containing protein</fullName>
    </recommendedName>
</protein>
<dbReference type="PANTHER" id="PTHR42109:SF2">
    <property type="entry name" value="INTEGRAL MEMBRANE PROTEIN"/>
    <property type="match status" value="1"/>
</dbReference>
<sequence length="327" mass="35649">MATNYAQIIGIQNKWAPIVFAVIYFLVMVWYAVQAVRRHGWVYGFLAFFSALRVVSFSLRAVMANNHHNAAFNRQMAIAYEVLYNVGFFSILLSAHRLLNDRRRLAKIDRGRNRLHRSMSRFHKARFIELLLLTSVVLGAIGVAFALGTNTGRTDVGNKLGQASTYIFLASTVFIALLTFLGIHIERARTAGGGASALSGATNHHHLILLLITALLLLRILFYAATIHQRATGQPTPASQASSSIKQTAQGNEHLWYPLAALAELLTVLLFLTPALVPIRSLVNRHRRDAGYPNEKGPTGAGYNTGDTAATGGLGAADHAHNGLSAV</sequence>
<feature type="transmembrane region" description="Helical" evidence="1">
    <location>
        <begin position="82"/>
        <end position="99"/>
    </location>
</feature>
<feature type="domain" description="DUF7702" evidence="2">
    <location>
        <begin position="19"/>
        <end position="182"/>
    </location>
</feature>
<keyword evidence="4" id="KW-1185">Reference proteome</keyword>
<keyword evidence="1" id="KW-0472">Membrane</keyword>
<reference evidence="3" key="1">
    <citation type="submission" date="2023-03" db="EMBL/GenBank/DDBJ databases">
        <title>Massive genome expansion in bonnet fungi (Mycena s.s.) driven by repeated elements and novel gene families across ecological guilds.</title>
        <authorList>
            <consortium name="Lawrence Berkeley National Laboratory"/>
            <person name="Harder C.B."/>
            <person name="Miyauchi S."/>
            <person name="Viragh M."/>
            <person name="Kuo A."/>
            <person name="Thoen E."/>
            <person name="Andreopoulos B."/>
            <person name="Lu D."/>
            <person name="Skrede I."/>
            <person name="Drula E."/>
            <person name="Henrissat B."/>
            <person name="Morin E."/>
            <person name="Kohler A."/>
            <person name="Barry K."/>
            <person name="LaButti K."/>
            <person name="Morin E."/>
            <person name="Salamov A."/>
            <person name="Lipzen A."/>
            <person name="Mereny Z."/>
            <person name="Hegedus B."/>
            <person name="Baldrian P."/>
            <person name="Stursova M."/>
            <person name="Weitz H."/>
            <person name="Taylor A."/>
            <person name="Grigoriev I.V."/>
            <person name="Nagy L.G."/>
            <person name="Martin F."/>
            <person name="Kauserud H."/>
        </authorList>
    </citation>
    <scope>NUCLEOTIDE SEQUENCE</scope>
    <source>
        <strain evidence="3">CBHHK182m</strain>
    </source>
</reference>
<accession>A0AAD7K1G0</accession>
<feature type="transmembrane region" description="Helical" evidence="1">
    <location>
        <begin position="127"/>
        <end position="146"/>
    </location>
</feature>
<evidence type="ECO:0000259" key="2">
    <source>
        <dbReference type="Pfam" id="PF24800"/>
    </source>
</evidence>
<dbReference type="EMBL" id="JARKIB010000009">
    <property type="protein sequence ID" value="KAJ7776303.1"/>
    <property type="molecule type" value="Genomic_DNA"/>
</dbReference>
<evidence type="ECO:0000256" key="1">
    <source>
        <dbReference type="SAM" id="Phobius"/>
    </source>
</evidence>
<gene>
    <name evidence="3" type="ORF">B0H16DRAFT_1302477</name>
</gene>
<dbReference type="Pfam" id="PF24800">
    <property type="entry name" value="DUF7702"/>
    <property type="match status" value="1"/>
</dbReference>
<evidence type="ECO:0000313" key="4">
    <source>
        <dbReference type="Proteomes" id="UP001215598"/>
    </source>
</evidence>
<feature type="transmembrane region" description="Helical" evidence="1">
    <location>
        <begin position="206"/>
        <end position="225"/>
    </location>
</feature>
<keyword evidence="1" id="KW-0812">Transmembrane</keyword>
<proteinExistence type="predicted"/>
<feature type="transmembrane region" description="Helical" evidence="1">
    <location>
        <begin position="15"/>
        <end position="33"/>
    </location>
</feature>
<feature type="transmembrane region" description="Helical" evidence="1">
    <location>
        <begin position="255"/>
        <end position="279"/>
    </location>
</feature>
<feature type="transmembrane region" description="Helical" evidence="1">
    <location>
        <begin position="166"/>
        <end position="185"/>
    </location>
</feature>
<keyword evidence="1" id="KW-1133">Transmembrane helix</keyword>
<feature type="transmembrane region" description="Helical" evidence="1">
    <location>
        <begin position="40"/>
        <end position="62"/>
    </location>
</feature>
<dbReference type="InterPro" id="IPR056119">
    <property type="entry name" value="DUF7702"/>
</dbReference>
<dbReference type="Proteomes" id="UP001215598">
    <property type="component" value="Unassembled WGS sequence"/>
</dbReference>
<organism evidence="3 4">
    <name type="scientific">Mycena metata</name>
    <dbReference type="NCBI Taxonomy" id="1033252"/>
    <lineage>
        <taxon>Eukaryota</taxon>
        <taxon>Fungi</taxon>
        <taxon>Dikarya</taxon>
        <taxon>Basidiomycota</taxon>
        <taxon>Agaricomycotina</taxon>
        <taxon>Agaricomycetes</taxon>
        <taxon>Agaricomycetidae</taxon>
        <taxon>Agaricales</taxon>
        <taxon>Marasmiineae</taxon>
        <taxon>Mycenaceae</taxon>
        <taxon>Mycena</taxon>
    </lineage>
</organism>
<name>A0AAD7K1G0_9AGAR</name>
<dbReference type="AlphaFoldDB" id="A0AAD7K1G0"/>
<dbReference type="PANTHER" id="PTHR42109">
    <property type="entry name" value="UNPLACED GENOMIC SCAFFOLD UM_SCAF_CONTIG_1.265, WHOLE GENOME SHOTGUN SEQUENCE"/>
    <property type="match status" value="1"/>
</dbReference>
<evidence type="ECO:0000313" key="3">
    <source>
        <dbReference type="EMBL" id="KAJ7776303.1"/>
    </source>
</evidence>
<comment type="caution">
    <text evidence="3">The sequence shown here is derived from an EMBL/GenBank/DDBJ whole genome shotgun (WGS) entry which is preliminary data.</text>
</comment>